<accession>A0A0F9D353</accession>
<feature type="transmembrane region" description="Helical" evidence="1">
    <location>
        <begin position="12"/>
        <end position="31"/>
    </location>
</feature>
<dbReference type="Gene3D" id="3.40.50.10490">
    <property type="entry name" value="Glucose-6-phosphate isomerase like protein, domain 1"/>
    <property type="match status" value="1"/>
</dbReference>
<evidence type="ECO:0000256" key="1">
    <source>
        <dbReference type="SAM" id="Phobius"/>
    </source>
</evidence>
<dbReference type="EMBL" id="LAZR01030652">
    <property type="protein sequence ID" value="KKL55964.1"/>
    <property type="molecule type" value="Genomic_DNA"/>
</dbReference>
<gene>
    <name evidence="2" type="ORF">LCGC14_2250170</name>
</gene>
<sequence>MSDQFNGPSNSSTAIAAGIGAGALVLLLLAVELAQRRGTLAEKERRRLLEELACLPARLEQLLERNEAVEA</sequence>
<keyword evidence="1" id="KW-1133">Transmembrane helix</keyword>
<feature type="non-terminal residue" evidence="2">
    <location>
        <position position="71"/>
    </location>
</feature>
<dbReference type="AlphaFoldDB" id="A0A0F9D353"/>
<name>A0A0F9D353_9ZZZZ</name>
<reference evidence="2" key="1">
    <citation type="journal article" date="2015" name="Nature">
        <title>Complex archaea that bridge the gap between prokaryotes and eukaryotes.</title>
        <authorList>
            <person name="Spang A."/>
            <person name="Saw J.H."/>
            <person name="Jorgensen S.L."/>
            <person name="Zaremba-Niedzwiedzka K."/>
            <person name="Martijn J."/>
            <person name="Lind A.E."/>
            <person name="van Eijk R."/>
            <person name="Schleper C."/>
            <person name="Guy L."/>
            <person name="Ettema T.J."/>
        </authorList>
    </citation>
    <scope>NUCLEOTIDE SEQUENCE</scope>
</reference>
<proteinExistence type="predicted"/>
<protein>
    <submittedName>
        <fullName evidence="2">Uncharacterized protein</fullName>
    </submittedName>
</protein>
<comment type="caution">
    <text evidence="2">The sequence shown here is derived from an EMBL/GenBank/DDBJ whole genome shotgun (WGS) entry which is preliminary data.</text>
</comment>
<keyword evidence="1" id="KW-0472">Membrane</keyword>
<organism evidence="2">
    <name type="scientific">marine sediment metagenome</name>
    <dbReference type="NCBI Taxonomy" id="412755"/>
    <lineage>
        <taxon>unclassified sequences</taxon>
        <taxon>metagenomes</taxon>
        <taxon>ecological metagenomes</taxon>
    </lineage>
</organism>
<evidence type="ECO:0000313" key="2">
    <source>
        <dbReference type="EMBL" id="KKL55964.1"/>
    </source>
</evidence>
<keyword evidence="1" id="KW-0812">Transmembrane</keyword>